<dbReference type="AlphaFoldDB" id="A0A5N6ZI68"/>
<name>A0A5N6ZI68_9EURO</name>
<sequence length="144" mass="15840">MVNQIGLAAVSNPRLNSHVRPSNGIPNSHPAHGLECRTGPLELLPPSHRCLISLPTTPGHMVPCLPHISRSLLRRSSSRITGLHSPVLGQERPTKQFLPQGLLPEKFLPRLAFRYSIHGPVPEGVSNRRSTDLRPRPDTRSSIV</sequence>
<organism evidence="2 3">
    <name type="scientific">Aspergillus caelatus</name>
    <dbReference type="NCBI Taxonomy" id="61420"/>
    <lineage>
        <taxon>Eukaryota</taxon>
        <taxon>Fungi</taxon>
        <taxon>Dikarya</taxon>
        <taxon>Ascomycota</taxon>
        <taxon>Pezizomycotina</taxon>
        <taxon>Eurotiomycetes</taxon>
        <taxon>Eurotiomycetidae</taxon>
        <taxon>Eurotiales</taxon>
        <taxon>Aspergillaceae</taxon>
        <taxon>Aspergillus</taxon>
        <taxon>Aspergillus subgen. Circumdati</taxon>
    </lineage>
</organism>
<feature type="region of interest" description="Disordered" evidence="1">
    <location>
        <begin position="119"/>
        <end position="144"/>
    </location>
</feature>
<evidence type="ECO:0000313" key="2">
    <source>
        <dbReference type="EMBL" id="KAE8357354.1"/>
    </source>
</evidence>
<accession>A0A5N6ZI68</accession>
<gene>
    <name evidence="2" type="ORF">BDV27DRAFT_139492</name>
</gene>
<dbReference type="EMBL" id="ML738039">
    <property type="protein sequence ID" value="KAE8357354.1"/>
    <property type="molecule type" value="Genomic_DNA"/>
</dbReference>
<reference evidence="2 3" key="1">
    <citation type="submission" date="2019-04" db="EMBL/GenBank/DDBJ databases">
        <title>Friends and foes A comparative genomics studyof 23 Aspergillus species from section Flavi.</title>
        <authorList>
            <consortium name="DOE Joint Genome Institute"/>
            <person name="Kjaerbolling I."/>
            <person name="Vesth T."/>
            <person name="Frisvad J.C."/>
            <person name="Nybo J.L."/>
            <person name="Theobald S."/>
            <person name="Kildgaard S."/>
            <person name="Isbrandt T."/>
            <person name="Kuo A."/>
            <person name="Sato A."/>
            <person name="Lyhne E.K."/>
            <person name="Kogle M.E."/>
            <person name="Wiebenga A."/>
            <person name="Kun R.S."/>
            <person name="Lubbers R.J."/>
            <person name="Makela M.R."/>
            <person name="Barry K."/>
            <person name="Chovatia M."/>
            <person name="Clum A."/>
            <person name="Daum C."/>
            <person name="Haridas S."/>
            <person name="He G."/>
            <person name="LaButti K."/>
            <person name="Lipzen A."/>
            <person name="Mondo S."/>
            <person name="Riley R."/>
            <person name="Salamov A."/>
            <person name="Simmons B.A."/>
            <person name="Magnuson J.K."/>
            <person name="Henrissat B."/>
            <person name="Mortensen U.H."/>
            <person name="Larsen T.O."/>
            <person name="Devries R.P."/>
            <person name="Grigoriev I.V."/>
            <person name="Machida M."/>
            <person name="Baker S.E."/>
            <person name="Andersen M.R."/>
        </authorList>
    </citation>
    <scope>NUCLEOTIDE SEQUENCE [LARGE SCALE GENOMIC DNA]</scope>
    <source>
        <strain evidence="2 3">CBS 763.97</strain>
    </source>
</reference>
<proteinExistence type="predicted"/>
<dbReference type="Proteomes" id="UP000326268">
    <property type="component" value="Unassembled WGS sequence"/>
</dbReference>
<keyword evidence="3" id="KW-1185">Reference proteome</keyword>
<evidence type="ECO:0000256" key="1">
    <source>
        <dbReference type="SAM" id="MobiDB-lite"/>
    </source>
</evidence>
<protein>
    <submittedName>
        <fullName evidence="2">Uncharacterized protein</fullName>
    </submittedName>
</protein>
<dbReference type="GeneID" id="43653913"/>
<dbReference type="RefSeq" id="XP_031920435.1">
    <property type="nucleotide sequence ID" value="XM_032069467.1"/>
</dbReference>
<evidence type="ECO:0000313" key="3">
    <source>
        <dbReference type="Proteomes" id="UP000326268"/>
    </source>
</evidence>
<feature type="compositionally biased region" description="Basic and acidic residues" evidence="1">
    <location>
        <begin position="129"/>
        <end position="144"/>
    </location>
</feature>